<dbReference type="AlphaFoldDB" id="A0A0T5NRT8"/>
<feature type="chain" id="PRO_5006663838" description="TonB-dependent receptor" evidence="11">
    <location>
        <begin position="24"/>
        <end position="649"/>
    </location>
</feature>
<keyword evidence="11" id="KW-0732">Signal</keyword>
<evidence type="ECO:0000256" key="5">
    <source>
        <dbReference type="ARBA" id="ARBA00022692"/>
    </source>
</evidence>
<evidence type="ECO:0000256" key="9">
    <source>
        <dbReference type="PROSITE-ProRule" id="PRU01360"/>
    </source>
</evidence>
<comment type="caution">
    <text evidence="14">The sequence shown here is derived from an EMBL/GenBank/DDBJ whole genome shotgun (WGS) entry which is preliminary data.</text>
</comment>
<dbReference type="PANTHER" id="PTHR30069">
    <property type="entry name" value="TONB-DEPENDENT OUTER MEMBRANE RECEPTOR"/>
    <property type="match status" value="1"/>
</dbReference>
<dbReference type="Gene3D" id="2.170.130.10">
    <property type="entry name" value="TonB-dependent receptor, plug domain"/>
    <property type="match status" value="1"/>
</dbReference>
<dbReference type="PANTHER" id="PTHR30069:SF41">
    <property type="entry name" value="HEME_HEMOPEXIN UTILIZATION PROTEIN C"/>
    <property type="match status" value="1"/>
</dbReference>
<feature type="domain" description="TonB-dependent receptor plug" evidence="13">
    <location>
        <begin position="44"/>
        <end position="140"/>
    </location>
</feature>
<dbReference type="PATRIC" id="fig|1641875.4.peg.893"/>
<dbReference type="Pfam" id="PF00593">
    <property type="entry name" value="TonB_dep_Rec_b-barrel"/>
    <property type="match status" value="1"/>
</dbReference>
<evidence type="ECO:0000256" key="11">
    <source>
        <dbReference type="SAM" id="SignalP"/>
    </source>
</evidence>
<feature type="signal peptide" evidence="11">
    <location>
        <begin position="1"/>
        <end position="23"/>
    </location>
</feature>
<evidence type="ECO:0000256" key="6">
    <source>
        <dbReference type="ARBA" id="ARBA00023077"/>
    </source>
</evidence>
<reference evidence="14 15" key="1">
    <citation type="submission" date="2015-04" db="EMBL/GenBank/DDBJ databases">
        <title>The draft genome sequence of Roseovarius sp.R12b.</title>
        <authorList>
            <person name="Li G."/>
            <person name="Lai Q."/>
            <person name="Shao Z."/>
            <person name="Yan P."/>
        </authorList>
    </citation>
    <scope>NUCLEOTIDE SEQUENCE [LARGE SCALE GENOMIC DNA]</scope>
    <source>
        <strain evidence="14 15">R12B</strain>
    </source>
</reference>
<evidence type="ECO:0000256" key="10">
    <source>
        <dbReference type="RuleBase" id="RU003357"/>
    </source>
</evidence>
<keyword evidence="4 9" id="KW-1134">Transmembrane beta strand</keyword>
<dbReference type="GO" id="GO:0009279">
    <property type="term" value="C:cell outer membrane"/>
    <property type="evidence" value="ECO:0007669"/>
    <property type="project" value="UniProtKB-SubCell"/>
</dbReference>
<keyword evidence="8 9" id="KW-0998">Cell outer membrane</keyword>
<sequence length="649" mass="69954">MDMRTVTPYASAIFIIGTGSAFAQAPEPFVLGTIYIGSDATTSIGIDNEDLTRTTPKDLQEVFKSEPSVSVGSSLPISQKIYVNGVEENNLNVTIDGARQNNRIFHHSATTYIDPELLKAVRVDPGVAPADAGPGAMAGAIAFETKDVGDLLEEGRTFGGRFITEYQSNGDVFTNSLALFGVSGRFEYLAFGKYADGGVREDGSGGEITGSGTGLTSGLAKVAFNADNGGRLELGYEIVRDDAQRPLRADFAGLRGVLDTRTYTLERQNLVLSYRFGNTTEIWNPSVQIAYNSTDLYTGPMPGATDAYSGKTTSFTGKIQNEFQVANGTVNAGLDFYSDVADINGEGTAVFFAEEQATNIGLFVQAELDITERIRLSTGARYDFQEFEGVDGTRYENDGLSANIAGDFDVTDAITVSAGASRVWGGIALAESFLFDTAWTYPASIEPVTSENYYLGANYRVGNWDFNAKLFKTDIDNARTLLDPATGLFNGGPGQVSDLDTEGYEIGAAYTWTTGFARIAYADIDTKVNGGPADSYIGRYLTTPLGDNLVFEVANTWDRLGLTLGADAQIVFDTSAAGAPGGEIDGFEVVNAFAEYTPRRMENLTVRAEIDNIFDETYTERATYGQEFATVTPLREPGRSFNLRATLRF</sequence>
<dbReference type="OrthoDB" id="9760494at2"/>
<gene>
    <name evidence="14" type="ORF">XM53_15415</name>
</gene>
<keyword evidence="5 9" id="KW-0812">Transmembrane</keyword>
<dbReference type="SUPFAM" id="SSF56935">
    <property type="entry name" value="Porins"/>
    <property type="match status" value="1"/>
</dbReference>
<dbReference type="InterPro" id="IPR039426">
    <property type="entry name" value="TonB-dep_rcpt-like"/>
</dbReference>
<comment type="similarity">
    <text evidence="2 9 10">Belongs to the TonB-dependent receptor family.</text>
</comment>
<evidence type="ECO:0000313" key="15">
    <source>
        <dbReference type="Proteomes" id="UP000051295"/>
    </source>
</evidence>
<evidence type="ECO:0000259" key="12">
    <source>
        <dbReference type="Pfam" id="PF00593"/>
    </source>
</evidence>
<evidence type="ECO:0000256" key="2">
    <source>
        <dbReference type="ARBA" id="ARBA00009810"/>
    </source>
</evidence>
<evidence type="ECO:0000256" key="3">
    <source>
        <dbReference type="ARBA" id="ARBA00022448"/>
    </source>
</evidence>
<dbReference type="Proteomes" id="UP000051295">
    <property type="component" value="Unassembled WGS sequence"/>
</dbReference>
<dbReference type="InterPro" id="IPR037066">
    <property type="entry name" value="Plug_dom_sf"/>
</dbReference>
<evidence type="ECO:0000313" key="14">
    <source>
        <dbReference type="EMBL" id="KRS11656.1"/>
    </source>
</evidence>
<evidence type="ECO:0008006" key="16">
    <source>
        <dbReference type="Google" id="ProtNLM"/>
    </source>
</evidence>
<evidence type="ECO:0000256" key="8">
    <source>
        <dbReference type="ARBA" id="ARBA00023237"/>
    </source>
</evidence>
<protein>
    <recommendedName>
        <fullName evidence="16">TonB-dependent receptor</fullName>
    </recommendedName>
</protein>
<dbReference type="InterPro" id="IPR000531">
    <property type="entry name" value="Beta-barrel_TonB"/>
</dbReference>
<dbReference type="Gene3D" id="2.40.170.20">
    <property type="entry name" value="TonB-dependent receptor, beta-barrel domain"/>
    <property type="match status" value="1"/>
</dbReference>
<dbReference type="InterPro" id="IPR036942">
    <property type="entry name" value="Beta-barrel_TonB_sf"/>
</dbReference>
<comment type="subcellular location">
    <subcellularLocation>
        <location evidence="1 9">Cell outer membrane</location>
        <topology evidence="1 9">Multi-pass membrane protein</topology>
    </subcellularLocation>
</comment>
<feature type="domain" description="TonB-dependent receptor-like beta-barrel" evidence="12">
    <location>
        <begin position="226"/>
        <end position="613"/>
    </location>
</feature>
<evidence type="ECO:0000256" key="7">
    <source>
        <dbReference type="ARBA" id="ARBA00023136"/>
    </source>
</evidence>
<evidence type="ECO:0000256" key="1">
    <source>
        <dbReference type="ARBA" id="ARBA00004571"/>
    </source>
</evidence>
<keyword evidence="6 10" id="KW-0798">TonB box</keyword>
<dbReference type="PROSITE" id="PS52016">
    <property type="entry name" value="TONB_DEPENDENT_REC_3"/>
    <property type="match status" value="1"/>
</dbReference>
<dbReference type="InterPro" id="IPR012910">
    <property type="entry name" value="Plug_dom"/>
</dbReference>
<dbReference type="STRING" id="1641875.XM53_15415"/>
<keyword evidence="7 9" id="KW-0472">Membrane</keyword>
<name>A0A0T5NRT8_9RHOB</name>
<evidence type="ECO:0000259" key="13">
    <source>
        <dbReference type="Pfam" id="PF07715"/>
    </source>
</evidence>
<evidence type="ECO:0000256" key="4">
    <source>
        <dbReference type="ARBA" id="ARBA00022452"/>
    </source>
</evidence>
<accession>A0A0T5NRT8</accession>
<dbReference type="Pfam" id="PF07715">
    <property type="entry name" value="Plug"/>
    <property type="match status" value="1"/>
</dbReference>
<dbReference type="EMBL" id="LAXJ01000018">
    <property type="protein sequence ID" value="KRS11656.1"/>
    <property type="molecule type" value="Genomic_DNA"/>
</dbReference>
<proteinExistence type="inferred from homology"/>
<dbReference type="GO" id="GO:0044718">
    <property type="term" value="P:siderophore transmembrane transport"/>
    <property type="evidence" value="ECO:0007669"/>
    <property type="project" value="TreeGrafter"/>
</dbReference>
<keyword evidence="3 9" id="KW-0813">Transport</keyword>
<organism evidence="14 15">
    <name type="scientific">Roseovarius atlanticus</name>
    <dbReference type="NCBI Taxonomy" id="1641875"/>
    <lineage>
        <taxon>Bacteria</taxon>
        <taxon>Pseudomonadati</taxon>
        <taxon>Pseudomonadota</taxon>
        <taxon>Alphaproteobacteria</taxon>
        <taxon>Rhodobacterales</taxon>
        <taxon>Roseobacteraceae</taxon>
        <taxon>Roseovarius</taxon>
    </lineage>
</organism>
<dbReference type="GO" id="GO:0015344">
    <property type="term" value="F:siderophore uptake transmembrane transporter activity"/>
    <property type="evidence" value="ECO:0007669"/>
    <property type="project" value="TreeGrafter"/>
</dbReference>
<keyword evidence="15" id="KW-1185">Reference proteome</keyword>